<keyword evidence="1" id="KW-0732">Signal</keyword>
<dbReference type="RefSeq" id="XP_030748070.1">
    <property type="nucleotide sequence ID" value="XM_030892210.1"/>
</dbReference>
<dbReference type="InterPro" id="IPR013783">
    <property type="entry name" value="Ig-like_fold"/>
</dbReference>
<dbReference type="Proteomes" id="UP000504635">
    <property type="component" value="Unplaced"/>
</dbReference>
<dbReference type="InterPro" id="IPR007110">
    <property type="entry name" value="Ig-like_dom"/>
</dbReference>
<name>A0A6J2XAU0_SITOR</name>
<dbReference type="AlphaFoldDB" id="A0A6J2XAU0"/>
<dbReference type="PANTHER" id="PTHR21261:SF6">
    <property type="entry name" value="BEATEN PATH IIA-RELATED"/>
    <property type="match status" value="1"/>
</dbReference>
<keyword evidence="3" id="KW-1185">Reference proteome</keyword>
<dbReference type="GeneID" id="115876439"/>
<dbReference type="PANTHER" id="PTHR21261">
    <property type="entry name" value="BEAT PROTEIN"/>
    <property type="match status" value="1"/>
</dbReference>
<feature type="signal peptide" evidence="1">
    <location>
        <begin position="1"/>
        <end position="28"/>
    </location>
</feature>
<reference evidence="4" key="1">
    <citation type="submission" date="2025-08" db="UniProtKB">
        <authorList>
            <consortium name="RefSeq"/>
        </authorList>
    </citation>
    <scope>IDENTIFICATION</scope>
    <source>
        <tissue evidence="4">Gonads</tissue>
    </source>
</reference>
<accession>A0A6J2XAU0</accession>
<evidence type="ECO:0000256" key="1">
    <source>
        <dbReference type="SAM" id="SignalP"/>
    </source>
</evidence>
<organism evidence="3 4">
    <name type="scientific">Sitophilus oryzae</name>
    <name type="common">Rice weevil</name>
    <name type="synonym">Curculio oryzae</name>
    <dbReference type="NCBI Taxonomy" id="7048"/>
    <lineage>
        <taxon>Eukaryota</taxon>
        <taxon>Metazoa</taxon>
        <taxon>Ecdysozoa</taxon>
        <taxon>Arthropoda</taxon>
        <taxon>Hexapoda</taxon>
        <taxon>Insecta</taxon>
        <taxon>Pterygota</taxon>
        <taxon>Neoptera</taxon>
        <taxon>Endopterygota</taxon>
        <taxon>Coleoptera</taxon>
        <taxon>Polyphaga</taxon>
        <taxon>Cucujiformia</taxon>
        <taxon>Curculionidae</taxon>
        <taxon>Dryophthorinae</taxon>
        <taxon>Sitophilus</taxon>
    </lineage>
</organism>
<sequence length="286" mass="32369">MCGLKVRGGAWRCLMVWSLLSVIEDVLCLKNVALFIEPDVVQYKDKSTLRCTYDLEDDVLYSVKWYRGSHELYRYIPGERPSIKFFTVPGVTVDLAESNSSQVVLKDIEFNLAGNFSCEVTTDGPNIHTRIDRKSMLVVQLPERPPEISVGREPLDYGDVLRANCTSYPARPPAHLKFLLNNITVNQSEPSLFRKLNQRDWTDLQLELKLSFIHFNEGRLVLQCVAEIASIYHEVAELELESLRHPVPARVSAPSNTATKSSGKINFTVQLLLSLFNLCFVCFGSL</sequence>
<proteinExistence type="predicted"/>
<dbReference type="InParanoid" id="A0A6J2XAU0"/>
<dbReference type="InterPro" id="IPR036179">
    <property type="entry name" value="Ig-like_dom_sf"/>
</dbReference>
<dbReference type="OrthoDB" id="196393at2759"/>
<evidence type="ECO:0000313" key="3">
    <source>
        <dbReference type="Proteomes" id="UP000504635"/>
    </source>
</evidence>
<dbReference type="Gene3D" id="2.60.40.10">
    <property type="entry name" value="Immunoglobulins"/>
    <property type="match status" value="1"/>
</dbReference>
<dbReference type="SUPFAM" id="SSF48726">
    <property type="entry name" value="Immunoglobulin"/>
    <property type="match status" value="1"/>
</dbReference>
<evidence type="ECO:0000259" key="2">
    <source>
        <dbReference type="PROSITE" id="PS50835"/>
    </source>
</evidence>
<evidence type="ECO:0000313" key="4">
    <source>
        <dbReference type="RefSeq" id="XP_030748070.1"/>
    </source>
</evidence>
<dbReference type="PROSITE" id="PS50835">
    <property type="entry name" value="IG_LIKE"/>
    <property type="match status" value="1"/>
</dbReference>
<gene>
    <name evidence="4" type="primary">LOC115876439</name>
</gene>
<feature type="chain" id="PRO_5026664357" evidence="1">
    <location>
        <begin position="29"/>
        <end position="286"/>
    </location>
</feature>
<feature type="domain" description="Ig-like" evidence="2">
    <location>
        <begin position="30"/>
        <end position="132"/>
    </location>
</feature>
<dbReference type="FunFam" id="2.60.40.10:FF:000437">
    <property type="entry name" value="Beat-IIIc, isoform A"/>
    <property type="match status" value="1"/>
</dbReference>
<protein>
    <submittedName>
        <fullName evidence="4">Uncharacterized protein LOC115876439</fullName>
    </submittedName>
</protein>
<dbReference type="KEGG" id="soy:115876439"/>